<protein>
    <submittedName>
        <fullName evidence="10">Glutamate transport system permease protein</fullName>
    </submittedName>
</protein>
<dbReference type="Proteomes" id="UP000198528">
    <property type="component" value="Unassembled WGS sequence"/>
</dbReference>
<name>A0A1G6MJ28_9ACTN</name>
<reference evidence="11" key="1">
    <citation type="submission" date="2016-10" db="EMBL/GenBank/DDBJ databases">
        <authorList>
            <person name="Varghese N."/>
            <person name="Submissions S."/>
        </authorList>
    </citation>
    <scope>NUCLEOTIDE SEQUENCE [LARGE SCALE GENOMIC DNA]</scope>
    <source>
        <strain evidence="11">DSM 22619</strain>
    </source>
</reference>
<evidence type="ECO:0000256" key="5">
    <source>
        <dbReference type="ARBA" id="ARBA00022970"/>
    </source>
</evidence>
<keyword evidence="11" id="KW-1185">Reference proteome</keyword>
<dbReference type="PROSITE" id="PS50928">
    <property type="entry name" value="ABC_TM1"/>
    <property type="match status" value="1"/>
</dbReference>
<dbReference type="Gene3D" id="1.10.3720.10">
    <property type="entry name" value="MetI-like"/>
    <property type="match status" value="1"/>
</dbReference>
<comment type="similarity">
    <text evidence="8">Belongs to the binding-protein-dependent transport system permease family.</text>
</comment>
<dbReference type="SUPFAM" id="SSF161098">
    <property type="entry name" value="MetI-like"/>
    <property type="match status" value="1"/>
</dbReference>
<feature type="transmembrane region" description="Helical" evidence="8">
    <location>
        <begin position="56"/>
        <end position="77"/>
    </location>
</feature>
<keyword evidence="4 8" id="KW-0812">Transmembrane</keyword>
<evidence type="ECO:0000256" key="8">
    <source>
        <dbReference type="RuleBase" id="RU363032"/>
    </source>
</evidence>
<evidence type="ECO:0000256" key="6">
    <source>
        <dbReference type="ARBA" id="ARBA00022989"/>
    </source>
</evidence>
<keyword evidence="5" id="KW-0029">Amino-acid transport</keyword>
<comment type="subcellular location">
    <subcellularLocation>
        <location evidence="1 8">Cell membrane</location>
        <topology evidence="1 8">Multi-pass membrane protein</topology>
    </subcellularLocation>
</comment>
<feature type="transmembrane region" description="Helical" evidence="8">
    <location>
        <begin position="83"/>
        <end position="101"/>
    </location>
</feature>
<dbReference type="InterPro" id="IPR035906">
    <property type="entry name" value="MetI-like_sf"/>
</dbReference>
<dbReference type="CDD" id="cd06261">
    <property type="entry name" value="TM_PBP2"/>
    <property type="match status" value="1"/>
</dbReference>
<keyword evidence="2 8" id="KW-0813">Transport</keyword>
<dbReference type="GO" id="GO:0006865">
    <property type="term" value="P:amino acid transport"/>
    <property type="evidence" value="ECO:0007669"/>
    <property type="project" value="UniProtKB-KW"/>
</dbReference>
<dbReference type="PANTHER" id="PTHR30614">
    <property type="entry name" value="MEMBRANE COMPONENT OF AMINO ACID ABC TRANSPORTER"/>
    <property type="match status" value="1"/>
</dbReference>
<evidence type="ECO:0000256" key="4">
    <source>
        <dbReference type="ARBA" id="ARBA00022692"/>
    </source>
</evidence>
<dbReference type="EMBL" id="FMZL01000022">
    <property type="protein sequence ID" value="SDC55618.1"/>
    <property type="molecule type" value="Genomic_DNA"/>
</dbReference>
<accession>A0A1G6MJ28</accession>
<evidence type="ECO:0000256" key="3">
    <source>
        <dbReference type="ARBA" id="ARBA00022475"/>
    </source>
</evidence>
<keyword evidence="3" id="KW-1003">Cell membrane</keyword>
<dbReference type="NCBIfam" id="TIGR01726">
    <property type="entry name" value="HEQRo_perm_3TM"/>
    <property type="match status" value="1"/>
</dbReference>
<dbReference type="GO" id="GO:0043190">
    <property type="term" value="C:ATP-binding cassette (ABC) transporter complex"/>
    <property type="evidence" value="ECO:0007669"/>
    <property type="project" value="InterPro"/>
</dbReference>
<dbReference type="STRING" id="604330.SAMN04489857_1379"/>
<evidence type="ECO:0000259" key="9">
    <source>
        <dbReference type="PROSITE" id="PS50928"/>
    </source>
</evidence>
<organism evidence="10 11">
    <name type="scientific">Parafannyhessea umbonata</name>
    <dbReference type="NCBI Taxonomy" id="604330"/>
    <lineage>
        <taxon>Bacteria</taxon>
        <taxon>Bacillati</taxon>
        <taxon>Actinomycetota</taxon>
        <taxon>Coriobacteriia</taxon>
        <taxon>Coriobacteriales</taxon>
        <taxon>Atopobiaceae</taxon>
        <taxon>Parafannyhessea</taxon>
    </lineage>
</organism>
<dbReference type="InterPro" id="IPR000515">
    <property type="entry name" value="MetI-like"/>
</dbReference>
<dbReference type="PANTHER" id="PTHR30614:SF0">
    <property type="entry name" value="L-CYSTINE TRANSPORT SYSTEM PERMEASE PROTEIN TCYL"/>
    <property type="match status" value="1"/>
</dbReference>
<feature type="domain" description="ABC transmembrane type-1" evidence="9">
    <location>
        <begin position="18"/>
        <end position="208"/>
    </location>
</feature>
<proteinExistence type="inferred from homology"/>
<sequence>MSIQELFSLYGGMYAKAYGATLWMTVVSYVGAMLLALLVTIARVSPISPLRKVGDLYVQIFRNVATISLLIIFYYAFPYLGVVWSEQTCVIVVTVLVAASFGSENFMTGINTIGVGQIEAARSLGLSFRQMLKNVVIPQALRSSVLPMTNLLVAVMLTTAIGSQVPLDPQELTGLVSYINTMSVGGILPFAVSAVLYAGTAFLIGLAGNAIDKRVRILR</sequence>
<evidence type="ECO:0000313" key="11">
    <source>
        <dbReference type="Proteomes" id="UP000198528"/>
    </source>
</evidence>
<keyword evidence="7 8" id="KW-0472">Membrane</keyword>
<feature type="transmembrane region" description="Helical" evidence="8">
    <location>
        <begin position="20"/>
        <end position="44"/>
    </location>
</feature>
<evidence type="ECO:0000256" key="7">
    <source>
        <dbReference type="ARBA" id="ARBA00023136"/>
    </source>
</evidence>
<evidence type="ECO:0000256" key="1">
    <source>
        <dbReference type="ARBA" id="ARBA00004651"/>
    </source>
</evidence>
<gene>
    <name evidence="10" type="ORF">SAMN04487824_12222</name>
</gene>
<dbReference type="GO" id="GO:0022857">
    <property type="term" value="F:transmembrane transporter activity"/>
    <property type="evidence" value="ECO:0007669"/>
    <property type="project" value="InterPro"/>
</dbReference>
<evidence type="ECO:0000256" key="2">
    <source>
        <dbReference type="ARBA" id="ARBA00022448"/>
    </source>
</evidence>
<dbReference type="InterPro" id="IPR010065">
    <property type="entry name" value="AA_ABC_transptr_permease_3TM"/>
</dbReference>
<evidence type="ECO:0000313" key="10">
    <source>
        <dbReference type="EMBL" id="SDC55618.1"/>
    </source>
</evidence>
<dbReference type="Pfam" id="PF00528">
    <property type="entry name" value="BPD_transp_1"/>
    <property type="match status" value="1"/>
</dbReference>
<feature type="transmembrane region" description="Helical" evidence="8">
    <location>
        <begin position="187"/>
        <end position="211"/>
    </location>
</feature>
<dbReference type="InterPro" id="IPR043429">
    <property type="entry name" value="ArtM/GltK/GlnP/TcyL/YhdX-like"/>
</dbReference>
<dbReference type="RefSeq" id="WP_090847376.1">
    <property type="nucleotide sequence ID" value="NZ_FMZL01000022.1"/>
</dbReference>
<feature type="transmembrane region" description="Helical" evidence="8">
    <location>
        <begin position="148"/>
        <end position="167"/>
    </location>
</feature>
<keyword evidence="6 8" id="KW-1133">Transmembrane helix</keyword>
<dbReference type="AlphaFoldDB" id="A0A1G6MJ28"/>